<dbReference type="Proteomes" id="UP000262939">
    <property type="component" value="Unassembled WGS sequence"/>
</dbReference>
<name>A0A372LKI4_9BACI</name>
<keyword evidence="2" id="KW-1185">Reference proteome</keyword>
<dbReference type="AlphaFoldDB" id="A0A372LKI4"/>
<evidence type="ECO:0000313" key="2">
    <source>
        <dbReference type="Proteomes" id="UP000262939"/>
    </source>
</evidence>
<gene>
    <name evidence="1" type="ORF">D0466_00385</name>
</gene>
<reference evidence="1 2" key="1">
    <citation type="submission" date="2018-08" db="EMBL/GenBank/DDBJ databases">
        <title>Bacillus chawlae sp. nov., Bacillus glennii sp. nov., and Bacillus saganii sp. nov. Isolated from the Vehicle Assembly Building at Kennedy Space Center where the Viking Spacecraft were Assembled.</title>
        <authorList>
            <person name="Seuylemezian A."/>
            <person name="Vaishampayan P."/>
        </authorList>
    </citation>
    <scope>NUCLEOTIDE SEQUENCE [LARGE SCALE GENOMIC DNA]</scope>
    <source>
        <strain evidence="1 2">V44-8</strain>
    </source>
</reference>
<accession>A0A372LKI4</accession>
<proteinExistence type="predicted"/>
<comment type="caution">
    <text evidence="1">The sequence shown here is derived from an EMBL/GenBank/DDBJ whole genome shotgun (WGS) entry which is preliminary data.</text>
</comment>
<protein>
    <submittedName>
        <fullName evidence="1">Uncharacterized protein</fullName>
    </submittedName>
</protein>
<dbReference type="EMBL" id="QVTD01000001">
    <property type="protein sequence ID" value="RFU66609.1"/>
    <property type="molecule type" value="Genomic_DNA"/>
</dbReference>
<organism evidence="1 2">
    <name type="scientific">Peribacillus glennii</name>
    <dbReference type="NCBI Taxonomy" id="2303991"/>
    <lineage>
        <taxon>Bacteria</taxon>
        <taxon>Bacillati</taxon>
        <taxon>Bacillota</taxon>
        <taxon>Bacilli</taxon>
        <taxon>Bacillales</taxon>
        <taxon>Bacillaceae</taxon>
        <taxon>Peribacillus</taxon>
    </lineage>
</organism>
<sequence>MVQREEDLKTLEVKKDLNELFRTTYEKLFTLPQYYKQKETQNAVVPMNRGTEKVEGGFCHRKGE</sequence>
<evidence type="ECO:0000313" key="1">
    <source>
        <dbReference type="EMBL" id="RFU66609.1"/>
    </source>
</evidence>